<dbReference type="SUPFAM" id="SSF52499">
    <property type="entry name" value="Isochorismatase-like hydrolases"/>
    <property type="match status" value="1"/>
</dbReference>
<dbReference type="Gene3D" id="3.40.50.850">
    <property type="entry name" value="Isochorismatase-like"/>
    <property type="match status" value="1"/>
</dbReference>
<accession>A0A3A8NMZ2</accession>
<dbReference type="InterPro" id="IPR036380">
    <property type="entry name" value="Isochorismatase-like_sf"/>
</dbReference>
<name>A0A3A8NMZ2_9BACT</name>
<keyword evidence="5" id="KW-1185">Reference proteome</keyword>
<dbReference type="PANTHER" id="PTHR43540:SF1">
    <property type="entry name" value="ISOCHORISMATASE HYDROLASE"/>
    <property type="match status" value="1"/>
</dbReference>
<feature type="domain" description="Isochorismatase-like" evidence="3">
    <location>
        <begin position="8"/>
        <end position="175"/>
    </location>
</feature>
<evidence type="ECO:0000259" key="3">
    <source>
        <dbReference type="Pfam" id="PF00857"/>
    </source>
</evidence>
<comment type="caution">
    <text evidence="4">The sequence shown here is derived from an EMBL/GenBank/DDBJ whole genome shotgun (WGS) entry which is preliminary data.</text>
</comment>
<dbReference type="OrthoDB" id="9791276at2"/>
<evidence type="ECO:0000256" key="1">
    <source>
        <dbReference type="ARBA" id="ARBA00022801"/>
    </source>
</evidence>
<protein>
    <submittedName>
        <fullName evidence="4">Cysteine hydrolase</fullName>
    </submittedName>
</protein>
<evidence type="ECO:0000313" key="5">
    <source>
        <dbReference type="Proteomes" id="UP000273405"/>
    </source>
</evidence>
<dbReference type="InterPro" id="IPR000868">
    <property type="entry name" value="Isochorismatase-like_dom"/>
</dbReference>
<dbReference type="GO" id="GO:0016787">
    <property type="term" value="F:hydrolase activity"/>
    <property type="evidence" value="ECO:0007669"/>
    <property type="project" value="UniProtKB-KW"/>
</dbReference>
<keyword evidence="1 4" id="KW-0378">Hydrolase</keyword>
<dbReference type="CDD" id="cd01014">
    <property type="entry name" value="nicotinamidase_related"/>
    <property type="match status" value="1"/>
</dbReference>
<dbReference type="Proteomes" id="UP000273405">
    <property type="component" value="Unassembled WGS sequence"/>
</dbReference>
<feature type="region of interest" description="Disordered" evidence="2">
    <location>
        <begin position="58"/>
        <end position="77"/>
    </location>
</feature>
<proteinExistence type="predicted"/>
<gene>
    <name evidence="4" type="ORF">D7X12_09790</name>
</gene>
<evidence type="ECO:0000256" key="2">
    <source>
        <dbReference type="SAM" id="MobiDB-lite"/>
    </source>
</evidence>
<dbReference type="AlphaFoldDB" id="A0A3A8NMZ2"/>
<organism evidence="4 5">
    <name type="scientific">Corallococcus sicarius</name>
    <dbReference type="NCBI Taxonomy" id="2316726"/>
    <lineage>
        <taxon>Bacteria</taxon>
        <taxon>Pseudomonadati</taxon>
        <taxon>Myxococcota</taxon>
        <taxon>Myxococcia</taxon>
        <taxon>Myxococcales</taxon>
        <taxon>Cystobacterineae</taxon>
        <taxon>Myxococcaceae</taxon>
        <taxon>Corallococcus</taxon>
    </lineage>
</organism>
<sequence>MQLDDTAVLISIDVQQGFDLRPSGPRNNPDMEAHALALLAAWRAARRSVVVVRHDSIQPGSPLTPGTPGNALKRGFEPQPGEPLITKHVNSAFIGTDLETRLRAAGVRQVVLFGIATDMCVSTTARMAANLGFDLVVVGDACHTWSQHTPDGALLDGETIHRVHLTTLNSEFGRVVRTAQVIQALSPSAQAGAGHTAP</sequence>
<evidence type="ECO:0000313" key="4">
    <source>
        <dbReference type="EMBL" id="RKH44740.1"/>
    </source>
</evidence>
<dbReference type="EMBL" id="RAWG01000045">
    <property type="protein sequence ID" value="RKH44740.1"/>
    <property type="molecule type" value="Genomic_DNA"/>
</dbReference>
<dbReference type="InterPro" id="IPR050272">
    <property type="entry name" value="Isochorismatase-like_hydrls"/>
</dbReference>
<dbReference type="PANTHER" id="PTHR43540">
    <property type="entry name" value="PEROXYUREIDOACRYLATE/UREIDOACRYLATE AMIDOHYDROLASE-RELATED"/>
    <property type="match status" value="1"/>
</dbReference>
<dbReference type="Pfam" id="PF00857">
    <property type="entry name" value="Isochorismatase"/>
    <property type="match status" value="1"/>
</dbReference>
<dbReference type="RefSeq" id="WP_120625002.1">
    <property type="nucleotide sequence ID" value="NZ_RAWG01000045.1"/>
</dbReference>
<reference evidence="5" key="1">
    <citation type="submission" date="2018-09" db="EMBL/GenBank/DDBJ databases">
        <authorList>
            <person name="Livingstone P.G."/>
            <person name="Whitworth D.E."/>
        </authorList>
    </citation>
    <scope>NUCLEOTIDE SEQUENCE [LARGE SCALE GENOMIC DNA]</scope>
    <source>
        <strain evidence="5">CA040B</strain>
    </source>
</reference>